<protein>
    <submittedName>
        <fullName evidence="1">Uncharacterized protein</fullName>
    </submittedName>
</protein>
<organism evidence="1 2">
    <name type="scientific">Streptomyces zagrosensis</name>
    <dbReference type="NCBI Taxonomy" id="1042984"/>
    <lineage>
        <taxon>Bacteria</taxon>
        <taxon>Bacillati</taxon>
        <taxon>Actinomycetota</taxon>
        <taxon>Actinomycetes</taxon>
        <taxon>Kitasatosporales</taxon>
        <taxon>Streptomycetaceae</taxon>
        <taxon>Streptomyces</taxon>
    </lineage>
</organism>
<accession>A0A7W9UWS3</accession>
<sequence>MTPDPLITSVPQQTAITMVPVCRSTDCSEPGVKIA</sequence>
<comment type="caution">
    <text evidence="1">The sequence shown here is derived from an EMBL/GenBank/DDBJ whole genome shotgun (WGS) entry which is preliminary data.</text>
</comment>
<evidence type="ECO:0000313" key="2">
    <source>
        <dbReference type="Proteomes" id="UP000588098"/>
    </source>
</evidence>
<name>A0A7W9UWS3_9ACTN</name>
<reference evidence="1 2" key="1">
    <citation type="submission" date="2020-08" db="EMBL/GenBank/DDBJ databases">
        <title>Genomic Encyclopedia of Type Strains, Phase III (KMG-III): the genomes of soil and plant-associated and newly described type strains.</title>
        <authorList>
            <person name="Whitman W."/>
        </authorList>
    </citation>
    <scope>NUCLEOTIDE SEQUENCE [LARGE SCALE GENOMIC DNA]</scope>
    <source>
        <strain evidence="1 2">CECT 8305</strain>
    </source>
</reference>
<proteinExistence type="predicted"/>
<keyword evidence="2" id="KW-1185">Reference proteome</keyword>
<evidence type="ECO:0000313" key="1">
    <source>
        <dbReference type="EMBL" id="MBB5934230.1"/>
    </source>
</evidence>
<dbReference type="EMBL" id="JACHJL010000002">
    <property type="protein sequence ID" value="MBB5934230.1"/>
    <property type="molecule type" value="Genomic_DNA"/>
</dbReference>
<dbReference type="Proteomes" id="UP000588098">
    <property type="component" value="Unassembled WGS sequence"/>
</dbReference>
<gene>
    <name evidence="1" type="ORF">FHS42_001256</name>
</gene>
<dbReference type="AlphaFoldDB" id="A0A7W9UWS3"/>